<dbReference type="Proteomes" id="UP000015241">
    <property type="component" value="Unassembled WGS sequence"/>
</dbReference>
<evidence type="ECO:0000313" key="2">
    <source>
        <dbReference type="EMBL" id="EPT01058.1"/>
    </source>
</evidence>
<keyword evidence="1" id="KW-0812">Transmembrane</keyword>
<dbReference type="eggNOG" id="ENOG502SQ7N">
    <property type="taxonomic scope" value="Eukaryota"/>
</dbReference>
<keyword evidence="1" id="KW-0472">Membrane</keyword>
<keyword evidence="1" id="KW-1133">Transmembrane helix</keyword>
<organism evidence="2 3">
    <name type="scientific">Fomitopsis schrenkii</name>
    <name type="common">Brown rot fungus</name>
    <dbReference type="NCBI Taxonomy" id="2126942"/>
    <lineage>
        <taxon>Eukaryota</taxon>
        <taxon>Fungi</taxon>
        <taxon>Dikarya</taxon>
        <taxon>Basidiomycota</taxon>
        <taxon>Agaricomycotina</taxon>
        <taxon>Agaricomycetes</taxon>
        <taxon>Polyporales</taxon>
        <taxon>Fomitopsis</taxon>
    </lineage>
</organism>
<accession>S8E8R9</accession>
<dbReference type="OrthoDB" id="2788977at2759"/>
<keyword evidence="3" id="KW-1185">Reference proteome</keyword>
<dbReference type="EMBL" id="KE504144">
    <property type="protein sequence ID" value="EPT01058.1"/>
    <property type="molecule type" value="Genomic_DNA"/>
</dbReference>
<reference evidence="2 3" key="1">
    <citation type="journal article" date="2012" name="Science">
        <title>The Paleozoic origin of enzymatic lignin decomposition reconstructed from 31 fungal genomes.</title>
        <authorList>
            <person name="Floudas D."/>
            <person name="Binder M."/>
            <person name="Riley R."/>
            <person name="Barry K."/>
            <person name="Blanchette R.A."/>
            <person name="Henrissat B."/>
            <person name="Martinez A.T."/>
            <person name="Otillar R."/>
            <person name="Spatafora J.W."/>
            <person name="Yadav J.S."/>
            <person name="Aerts A."/>
            <person name="Benoit I."/>
            <person name="Boyd A."/>
            <person name="Carlson A."/>
            <person name="Copeland A."/>
            <person name="Coutinho P.M."/>
            <person name="de Vries R.P."/>
            <person name="Ferreira P."/>
            <person name="Findley K."/>
            <person name="Foster B."/>
            <person name="Gaskell J."/>
            <person name="Glotzer D."/>
            <person name="Gorecki P."/>
            <person name="Heitman J."/>
            <person name="Hesse C."/>
            <person name="Hori C."/>
            <person name="Igarashi K."/>
            <person name="Jurgens J.A."/>
            <person name="Kallen N."/>
            <person name="Kersten P."/>
            <person name="Kohler A."/>
            <person name="Kuees U."/>
            <person name="Kumar T.K.A."/>
            <person name="Kuo A."/>
            <person name="LaButti K."/>
            <person name="Larrondo L.F."/>
            <person name="Lindquist E."/>
            <person name="Ling A."/>
            <person name="Lombard V."/>
            <person name="Lucas S."/>
            <person name="Lundell T."/>
            <person name="Martin R."/>
            <person name="McLaughlin D.J."/>
            <person name="Morgenstern I."/>
            <person name="Morin E."/>
            <person name="Murat C."/>
            <person name="Nagy L.G."/>
            <person name="Nolan M."/>
            <person name="Ohm R.A."/>
            <person name="Patyshakuliyeva A."/>
            <person name="Rokas A."/>
            <person name="Ruiz-Duenas F.J."/>
            <person name="Sabat G."/>
            <person name="Salamov A."/>
            <person name="Samejima M."/>
            <person name="Schmutz J."/>
            <person name="Slot J.C."/>
            <person name="St John F."/>
            <person name="Stenlid J."/>
            <person name="Sun H."/>
            <person name="Sun S."/>
            <person name="Syed K."/>
            <person name="Tsang A."/>
            <person name="Wiebenga A."/>
            <person name="Young D."/>
            <person name="Pisabarro A."/>
            <person name="Eastwood D.C."/>
            <person name="Martin F."/>
            <person name="Cullen D."/>
            <person name="Grigoriev I.V."/>
            <person name="Hibbett D.S."/>
        </authorList>
    </citation>
    <scope>NUCLEOTIDE SEQUENCE</scope>
    <source>
        <strain evidence="3">FP-58527</strain>
    </source>
</reference>
<evidence type="ECO:0000313" key="3">
    <source>
        <dbReference type="Proteomes" id="UP000015241"/>
    </source>
</evidence>
<name>S8E8R9_FOMSC</name>
<feature type="transmembrane region" description="Helical" evidence="1">
    <location>
        <begin position="158"/>
        <end position="179"/>
    </location>
</feature>
<evidence type="ECO:0000256" key="1">
    <source>
        <dbReference type="SAM" id="Phobius"/>
    </source>
</evidence>
<proteinExistence type="predicted"/>
<dbReference type="AlphaFoldDB" id="S8E8R9"/>
<protein>
    <submittedName>
        <fullName evidence="2">Uncharacterized protein</fullName>
    </submittedName>
</protein>
<dbReference type="InParanoid" id="S8E8R9"/>
<gene>
    <name evidence="2" type="ORF">FOMPIDRAFT_1049048</name>
</gene>
<dbReference type="HOGENOM" id="CLU_103845_0_0_1"/>
<sequence>MRGRKLSMSRFAGPGPQPNLTSVYEVMSRRTLHYEQEIQDFESRLAINLGNSRAISTLLHEAKSVVEQHQHQTAAALETTRPHIEQTLAEDLAALEQLDVHLPRVEEELVCIGHVYDCGRVKAQELVTDLEWLDSPLTTRLRKILFTASAPVSTRVKALFRTLFALAFFLGVWIAWLTLEGAVRAHRQRLVWGERLLS</sequence>